<name>A0A251ZT00_9PROT</name>
<gene>
    <name evidence="1" type="ORF">HK18_01280</name>
</gene>
<sequence length="136" mass="14666">MTTFWGGTAQIFGNRDVSYRQDNLIAGELQPVPQNITLKGNQGVLRRGTILGKDKTGVYVVSKATATDGSEKSLIVLVDTYDTGSGDVSGAGGYFTGEFNANRIIMDDSWTLETLRDAARPLALFFQDVVNADNPT</sequence>
<dbReference type="EMBL" id="JOPB01000018">
    <property type="protein sequence ID" value="OUI77798.1"/>
    <property type="molecule type" value="Genomic_DNA"/>
</dbReference>
<keyword evidence="2" id="KW-1185">Reference proteome</keyword>
<organism evidence="1 2">
    <name type="scientific">Commensalibacter intestini</name>
    <dbReference type="NCBI Taxonomy" id="479936"/>
    <lineage>
        <taxon>Bacteria</taxon>
        <taxon>Pseudomonadati</taxon>
        <taxon>Pseudomonadota</taxon>
        <taxon>Alphaproteobacteria</taxon>
        <taxon>Acetobacterales</taxon>
        <taxon>Acetobacteraceae</taxon>
    </lineage>
</organism>
<proteinExistence type="predicted"/>
<evidence type="ECO:0000313" key="1">
    <source>
        <dbReference type="EMBL" id="OUI77798.1"/>
    </source>
</evidence>
<comment type="caution">
    <text evidence="1">The sequence shown here is derived from an EMBL/GenBank/DDBJ whole genome shotgun (WGS) entry which is preliminary data.</text>
</comment>
<dbReference type="AlphaFoldDB" id="A0A251ZT00"/>
<dbReference type="RefSeq" id="WP_086632649.1">
    <property type="nucleotide sequence ID" value="NZ_JOPB01000018.1"/>
</dbReference>
<dbReference type="Gene3D" id="2.40.300.10">
    <property type="entry name" value="Head decoration protein D"/>
    <property type="match status" value="1"/>
</dbReference>
<dbReference type="InterPro" id="IPR004195">
    <property type="entry name" value="Head_decoration_D"/>
</dbReference>
<evidence type="ECO:0000313" key="2">
    <source>
        <dbReference type="Proteomes" id="UP000194946"/>
    </source>
</evidence>
<evidence type="ECO:0008006" key="3">
    <source>
        <dbReference type="Google" id="ProtNLM"/>
    </source>
</evidence>
<protein>
    <recommendedName>
        <fullName evidence="3">Head decoration protein</fullName>
    </recommendedName>
</protein>
<dbReference type="Proteomes" id="UP000194946">
    <property type="component" value="Unassembled WGS sequence"/>
</dbReference>
<accession>A0A251ZT00</accession>
<dbReference type="Pfam" id="PF02924">
    <property type="entry name" value="HDPD"/>
    <property type="match status" value="1"/>
</dbReference>
<reference evidence="2" key="1">
    <citation type="submission" date="2014-06" db="EMBL/GenBank/DDBJ databases">
        <authorList>
            <person name="Winans N.J."/>
            <person name="Newell P.D."/>
            <person name="Douglas A.E."/>
        </authorList>
    </citation>
    <scope>NUCLEOTIDE SEQUENCE [LARGE SCALE GENOMIC DNA]</scope>
    <source>
        <strain evidence="2">DmL_052</strain>
    </source>
</reference>